<dbReference type="CDD" id="cd16979">
    <property type="entry name" value="VHS_Vps27"/>
    <property type="match status" value="1"/>
</dbReference>
<evidence type="ECO:0000313" key="14">
    <source>
        <dbReference type="Proteomes" id="UP000078595"/>
    </source>
</evidence>
<dbReference type="Gene3D" id="1.25.40.90">
    <property type="match status" value="1"/>
</dbReference>
<dbReference type="SUPFAM" id="SSF48464">
    <property type="entry name" value="ENTH/VHS domain"/>
    <property type="match status" value="1"/>
</dbReference>
<dbReference type="InterPro" id="IPR002014">
    <property type="entry name" value="VHS_dom"/>
</dbReference>
<feature type="compositionally biased region" description="Low complexity" evidence="9">
    <location>
        <begin position="519"/>
        <end position="531"/>
    </location>
</feature>
<dbReference type="PANTHER" id="PTHR46275:SF1">
    <property type="entry name" value="HEPATOCYTE GROWTH FACTOR-REGULATED TYROSINE KINASE SUBSTRATE"/>
    <property type="match status" value="1"/>
</dbReference>
<sequence length="751" mass="83245">MSWIWGSATNPQFEELAEKACSPLHLPYPQSEDIATSLEVADMIRSKSVQPKMAMQSLKRRIAGKNGRVQMYALGLTDTCIKNGGDHFLAEIASKEFVDELSGLIKSPITNPEVKQMLLKLFQQWALAFQSKKELTFFVDVYNELKNSGISFPPPPAPIPSHLLTTSTAPAWVDSEVCMRCRTAFTFTNRKHHCRNCGLVFDQACSSRMMPLPRFGITEEVRVCESCWVKSGKGKTPDGPAPAVPGRTPRSRADLDADLQRAIELSLAESQPGGSNFIGSEPPIAKKNATAEEDDEDLRLAIEASLRDMERARPSAPTGYDEPEYKPLPTFDLAPREAETILTFSNTMDQMAAYGERDLRRFPHAHILAEQAYALGEKLHRNAEEKSTKQQMLAEMQGKLSEAVSLYGSILDGQQAYSARKMQEEQQRRYQQHQSMYAYAPHQQQQNPYSYASQAYPVANGYGQYNPQPSYQPPQPQAQAASSFYPQMPFQASASAQPNYASSQQYAYRPEATSSTPVQPAQQQQYNNYPQSTLARHPSLNSQASAPQRQSSMTYASPPVSVALDPTPQQAPPVPVASHPPSSPSTSLRSVSHQASAPPAPSSQGSYKSPAPVHHQLDHQPQSQWQAQQAEPSQPSQLQWDGVQEQQQGYQQGSYAPIQAVQQSYEPYAPVQPAHQSAPPRPQHQHQHQQQHQNQQPQQPQQQPNGVLPSGVYNVNSFPSAPAQIFPDAPSEVPAKTIEKEEKEEALLIEL</sequence>
<evidence type="ECO:0000256" key="1">
    <source>
        <dbReference type="ARBA" id="ARBA00004125"/>
    </source>
</evidence>
<proteinExistence type="inferred from homology"/>
<dbReference type="PROSITE" id="PS50179">
    <property type="entry name" value="VHS"/>
    <property type="match status" value="1"/>
</dbReference>
<evidence type="ECO:0000259" key="10">
    <source>
        <dbReference type="PROSITE" id="PS50178"/>
    </source>
</evidence>
<evidence type="ECO:0000313" key="13">
    <source>
        <dbReference type="EMBL" id="WWC63277.1"/>
    </source>
</evidence>
<dbReference type="Gene3D" id="1.20.5.1940">
    <property type="match status" value="1"/>
</dbReference>
<dbReference type="InterPro" id="IPR008942">
    <property type="entry name" value="ENTH_VHS"/>
</dbReference>
<feature type="compositionally biased region" description="Low complexity" evidence="9">
    <location>
        <begin position="690"/>
        <end position="704"/>
    </location>
</feature>
<dbReference type="InterPro" id="IPR013083">
    <property type="entry name" value="Znf_RING/FYVE/PHD"/>
</dbReference>
<dbReference type="PROSITE" id="PS50330">
    <property type="entry name" value="UIM"/>
    <property type="match status" value="2"/>
</dbReference>
<evidence type="ECO:0000256" key="4">
    <source>
        <dbReference type="ARBA" id="ARBA00022723"/>
    </source>
</evidence>
<dbReference type="SMART" id="SM00726">
    <property type="entry name" value="UIM"/>
    <property type="match status" value="2"/>
</dbReference>
<evidence type="ECO:0000256" key="2">
    <source>
        <dbReference type="ARBA" id="ARBA00008597"/>
    </source>
</evidence>
<dbReference type="GO" id="GO:0007034">
    <property type="term" value="P:vacuolar transport"/>
    <property type="evidence" value="ECO:0007669"/>
    <property type="project" value="UniProtKB-ARBA"/>
</dbReference>
<feature type="domain" description="FYVE-type" evidence="10">
    <location>
        <begin position="172"/>
        <end position="232"/>
    </location>
</feature>
<evidence type="ECO:0000256" key="3">
    <source>
        <dbReference type="ARBA" id="ARBA00017753"/>
    </source>
</evidence>
<evidence type="ECO:0000313" key="12">
    <source>
        <dbReference type="EMBL" id="OBR83619.1"/>
    </source>
</evidence>
<feature type="compositionally biased region" description="Low complexity" evidence="9">
    <location>
        <begin position="576"/>
        <end position="587"/>
    </location>
</feature>
<accession>A0A1A6A0N2</accession>
<keyword evidence="4" id="KW-0479">Metal-binding</keyword>
<feature type="region of interest" description="Disordered" evidence="9">
    <location>
        <begin position="231"/>
        <end position="251"/>
    </location>
</feature>
<evidence type="ECO:0000259" key="11">
    <source>
        <dbReference type="PROSITE" id="PS50179"/>
    </source>
</evidence>
<dbReference type="KEGG" id="kdj:28969598"/>
<dbReference type="PROSITE" id="PS50178">
    <property type="entry name" value="ZF_FYVE"/>
    <property type="match status" value="1"/>
</dbReference>
<dbReference type="Gene3D" id="6.10.140.100">
    <property type="match status" value="1"/>
</dbReference>
<dbReference type="InterPro" id="IPR000306">
    <property type="entry name" value="Znf_FYVE"/>
</dbReference>
<comment type="similarity">
    <text evidence="2">Belongs to the VPS27 family.</text>
</comment>
<feature type="compositionally biased region" description="Polar residues" evidence="9">
    <location>
        <begin position="495"/>
        <end position="518"/>
    </location>
</feature>
<dbReference type="PANTHER" id="PTHR46275">
    <property type="entry name" value="HEPATOCYTE GROWTH FACTOR-REGULATED TYROSINE KINASE SUBSTRATE"/>
    <property type="match status" value="1"/>
</dbReference>
<feature type="region of interest" description="Disordered" evidence="9">
    <location>
        <begin position="310"/>
        <end position="330"/>
    </location>
</feature>
<reference evidence="12" key="1">
    <citation type="submission" date="2013-07" db="EMBL/GenBank/DDBJ databases">
        <title>The Genome Sequence of Cryptococcus dejecticola CBS10117.</title>
        <authorList>
            <consortium name="The Broad Institute Genome Sequencing Platform"/>
            <person name="Cuomo C."/>
            <person name="Litvintseva A."/>
            <person name="Chen Y."/>
            <person name="Heitman J."/>
            <person name="Sun S."/>
            <person name="Springer D."/>
            <person name="Dromer F."/>
            <person name="Young S.K."/>
            <person name="Zeng Q."/>
            <person name="Gargeya S."/>
            <person name="Fitzgerald M."/>
            <person name="Abouelleil A."/>
            <person name="Alvarado L."/>
            <person name="Berlin A.M."/>
            <person name="Chapman S.B."/>
            <person name="Dewar J."/>
            <person name="Goldberg J."/>
            <person name="Griggs A."/>
            <person name="Gujja S."/>
            <person name="Hansen M."/>
            <person name="Howarth C."/>
            <person name="Imamovic A."/>
            <person name="Larimer J."/>
            <person name="McCowan C."/>
            <person name="Murphy C."/>
            <person name="Pearson M."/>
            <person name="Priest M."/>
            <person name="Roberts A."/>
            <person name="Saif S."/>
            <person name="Shea T."/>
            <person name="Sykes S."/>
            <person name="Wortman J."/>
            <person name="Nusbaum C."/>
            <person name="Birren B."/>
        </authorList>
    </citation>
    <scope>NUCLEOTIDE SEQUENCE [LARGE SCALE GENOMIC DNA]</scope>
    <source>
        <strain evidence="12">CBS 10117</strain>
    </source>
</reference>
<evidence type="ECO:0000256" key="6">
    <source>
        <dbReference type="ARBA" id="ARBA00022771"/>
    </source>
</evidence>
<protein>
    <recommendedName>
        <fullName evidence="3">Vacuolar protein sorting-associated protein 27</fullName>
    </recommendedName>
</protein>
<dbReference type="VEuPathDB" id="FungiDB:I303_05899"/>
<dbReference type="STRING" id="1296121.A0A1A6A0N2"/>
<dbReference type="SMART" id="SM00288">
    <property type="entry name" value="VHS"/>
    <property type="match status" value="1"/>
</dbReference>
<dbReference type="AlphaFoldDB" id="A0A1A6A0N2"/>
<feature type="region of interest" description="Disordered" evidence="9">
    <location>
        <begin position="495"/>
        <end position="733"/>
    </location>
</feature>
<evidence type="ECO:0000256" key="9">
    <source>
        <dbReference type="SAM" id="MobiDB-lite"/>
    </source>
</evidence>
<dbReference type="GO" id="GO:0005769">
    <property type="term" value="C:early endosome"/>
    <property type="evidence" value="ECO:0007669"/>
    <property type="project" value="TreeGrafter"/>
</dbReference>
<dbReference type="GO" id="GO:0031623">
    <property type="term" value="P:receptor internalization"/>
    <property type="evidence" value="ECO:0007669"/>
    <property type="project" value="TreeGrafter"/>
</dbReference>
<dbReference type="EMBL" id="CP144536">
    <property type="protein sequence ID" value="WWC63277.1"/>
    <property type="molecule type" value="Genomic_DNA"/>
</dbReference>
<reference evidence="13" key="3">
    <citation type="submission" date="2024-02" db="EMBL/GenBank/DDBJ databases">
        <title>Comparative genomics of Cryptococcus and Kwoniella reveals pathogenesis evolution and contrasting modes of karyotype evolution via chromosome fusion or intercentromeric recombination.</title>
        <authorList>
            <person name="Coelho M.A."/>
            <person name="David-Palma M."/>
            <person name="Shea T."/>
            <person name="Bowers K."/>
            <person name="McGinley-Smith S."/>
            <person name="Mohammad A.W."/>
            <person name="Gnirke A."/>
            <person name="Yurkov A.M."/>
            <person name="Nowrousian M."/>
            <person name="Sun S."/>
            <person name="Cuomo C.A."/>
            <person name="Heitman J."/>
        </authorList>
    </citation>
    <scope>NUCLEOTIDE SEQUENCE</scope>
    <source>
        <strain evidence="13">CBS 10117</strain>
    </source>
</reference>
<dbReference type="Pfam" id="PF02809">
    <property type="entry name" value="UIM"/>
    <property type="match status" value="2"/>
</dbReference>
<dbReference type="CDD" id="cd21385">
    <property type="entry name" value="GAT_Vps27"/>
    <property type="match status" value="1"/>
</dbReference>
<dbReference type="SUPFAM" id="SSF57903">
    <property type="entry name" value="FYVE/PHD zinc finger"/>
    <property type="match status" value="1"/>
</dbReference>
<name>A0A1A6A0N2_9TREE</name>
<gene>
    <name evidence="12" type="ORF">I303_05899</name>
    <name evidence="13" type="ORF">I303_105877</name>
</gene>
<dbReference type="SMART" id="SM00064">
    <property type="entry name" value="FYVE"/>
    <property type="match status" value="1"/>
</dbReference>
<dbReference type="GO" id="GO:0008270">
    <property type="term" value="F:zinc ion binding"/>
    <property type="evidence" value="ECO:0007669"/>
    <property type="project" value="UniProtKB-KW"/>
</dbReference>
<keyword evidence="14" id="KW-1185">Reference proteome</keyword>
<evidence type="ECO:0000256" key="5">
    <source>
        <dbReference type="ARBA" id="ARBA00022753"/>
    </source>
</evidence>
<dbReference type="InterPro" id="IPR017073">
    <property type="entry name" value="HGS/VPS27"/>
</dbReference>
<dbReference type="GO" id="GO:0032456">
    <property type="term" value="P:endocytic recycling"/>
    <property type="evidence" value="ECO:0007669"/>
    <property type="project" value="TreeGrafter"/>
</dbReference>
<dbReference type="GO" id="GO:0043130">
    <property type="term" value="F:ubiquitin binding"/>
    <property type="evidence" value="ECO:0007669"/>
    <property type="project" value="InterPro"/>
</dbReference>
<feature type="domain" description="VHS" evidence="11">
    <location>
        <begin position="31"/>
        <end position="153"/>
    </location>
</feature>
<dbReference type="EMBL" id="KI894033">
    <property type="protein sequence ID" value="OBR83619.1"/>
    <property type="molecule type" value="Genomic_DNA"/>
</dbReference>
<dbReference type="InterPro" id="IPR017455">
    <property type="entry name" value="Znf_FYVE-rel"/>
</dbReference>
<evidence type="ECO:0000256" key="7">
    <source>
        <dbReference type="ARBA" id="ARBA00022833"/>
    </source>
</evidence>
<dbReference type="InterPro" id="IPR011011">
    <property type="entry name" value="Znf_FYVE_PHD"/>
</dbReference>
<dbReference type="Proteomes" id="UP000078595">
    <property type="component" value="Chromosome 7"/>
</dbReference>
<keyword evidence="6 8" id="KW-0863">Zinc-finger</keyword>
<reference evidence="13" key="2">
    <citation type="submission" date="2013-07" db="EMBL/GenBank/DDBJ databases">
        <authorList>
            <consortium name="The Broad Institute Genome Sequencing Platform"/>
            <person name="Cuomo C."/>
            <person name="Litvintseva A."/>
            <person name="Chen Y."/>
            <person name="Heitman J."/>
            <person name="Sun S."/>
            <person name="Springer D."/>
            <person name="Dromer F."/>
            <person name="Young S.K."/>
            <person name="Zeng Q."/>
            <person name="Gargeya S."/>
            <person name="Fitzgerald M."/>
            <person name="Abouelleil A."/>
            <person name="Alvarado L."/>
            <person name="Berlin A.M."/>
            <person name="Chapman S.B."/>
            <person name="Dewar J."/>
            <person name="Goldberg J."/>
            <person name="Griggs A."/>
            <person name="Gujja S."/>
            <person name="Hansen M."/>
            <person name="Howarth C."/>
            <person name="Imamovic A."/>
            <person name="Larimer J."/>
            <person name="McCowan C."/>
            <person name="Murphy C."/>
            <person name="Pearson M."/>
            <person name="Priest M."/>
            <person name="Roberts A."/>
            <person name="Saif S."/>
            <person name="Shea T."/>
            <person name="Sykes S."/>
            <person name="Wortman J."/>
            <person name="Nusbaum C."/>
            <person name="Birren B."/>
        </authorList>
    </citation>
    <scope>NUCLEOTIDE SEQUENCE</scope>
    <source>
        <strain evidence="13">CBS 10117</strain>
    </source>
</reference>
<feature type="compositionally biased region" description="Low complexity" evidence="9">
    <location>
        <begin position="620"/>
        <end position="653"/>
    </location>
</feature>
<organism evidence="12">
    <name type="scientific">Kwoniella dejecticola CBS 10117</name>
    <dbReference type="NCBI Taxonomy" id="1296121"/>
    <lineage>
        <taxon>Eukaryota</taxon>
        <taxon>Fungi</taxon>
        <taxon>Dikarya</taxon>
        <taxon>Basidiomycota</taxon>
        <taxon>Agaricomycotina</taxon>
        <taxon>Tremellomycetes</taxon>
        <taxon>Tremellales</taxon>
        <taxon>Cryptococcaceae</taxon>
        <taxon>Kwoniella</taxon>
    </lineage>
</organism>
<dbReference type="Pfam" id="PF00790">
    <property type="entry name" value="VHS"/>
    <property type="match status" value="1"/>
</dbReference>
<evidence type="ECO:0000256" key="8">
    <source>
        <dbReference type="PROSITE-ProRule" id="PRU00091"/>
    </source>
</evidence>
<dbReference type="RefSeq" id="XP_018261461.1">
    <property type="nucleotide sequence ID" value="XM_018409189.1"/>
</dbReference>
<keyword evidence="5" id="KW-0967">Endosome</keyword>
<comment type="subcellular location">
    <subcellularLocation>
        <location evidence="1">Endosome membrane</location>
        <topology evidence="1">Peripheral membrane protein</topology>
        <orientation evidence="1">Cytoplasmic side</orientation>
    </subcellularLocation>
</comment>
<dbReference type="Gene3D" id="3.30.40.10">
    <property type="entry name" value="Zinc/RING finger domain, C3HC4 (zinc finger)"/>
    <property type="match status" value="1"/>
</dbReference>
<dbReference type="GO" id="GO:0035091">
    <property type="term" value="F:phosphatidylinositol binding"/>
    <property type="evidence" value="ECO:0007669"/>
    <property type="project" value="InterPro"/>
</dbReference>
<dbReference type="GeneID" id="28969598"/>
<feature type="compositionally biased region" description="Polar residues" evidence="9">
    <location>
        <begin position="539"/>
        <end position="555"/>
    </location>
</feature>
<dbReference type="OrthoDB" id="957735at2759"/>
<dbReference type="Pfam" id="PF01363">
    <property type="entry name" value="FYVE"/>
    <property type="match status" value="1"/>
</dbReference>
<dbReference type="GO" id="GO:0010008">
    <property type="term" value="C:endosome membrane"/>
    <property type="evidence" value="ECO:0007669"/>
    <property type="project" value="UniProtKB-SubCell"/>
</dbReference>
<keyword evidence="7" id="KW-0862">Zinc</keyword>
<dbReference type="InterPro" id="IPR003903">
    <property type="entry name" value="UIM_dom"/>
</dbReference>